<dbReference type="InterPro" id="IPR038763">
    <property type="entry name" value="DHH_sf"/>
</dbReference>
<dbReference type="EMBL" id="FOYU01000001">
    <property type="protein sequence ID" value="SFR44746.1"/>
    <property type="molecule type" value="Genomic_DNA"/>
</dbReference>
<name>A0A1I6GRJ1_9GAMM</name>
<accession>A0A1I6GRJ1</accession>
<organism evidence="1 2">
    <name type="scientific">Pseudidiomarina maritima</name>
    <dbReference type="NCBI Taxonomy" id="519453"/>
    <lineage>
        <taxon>Bacteria</taxon>
        <taxon>Pseudomonadati</taxon>
        <taxon>Pseudomonadota</taxon>
        <taxon>Gammaproteobacteria</taxon>
        <taxon>Alteromonadales</taxon>
        <taxon>Idiomarinaceae</taxon>
        <taxon>Pseudidiomarina</taxon>
    </lineage>
</organism>
<dbReference type="SUPFAM" id="SSF64182">
    <property type="entry name" value="DHH phosphoesterases"/>
    <property type="match status" value="1"/>
</dbReference>
<gene>
    <name evidence="1" type="ORF">SAMN04488070_1118</name>
</gene>
<reference evidence="2" key="1">
    <citation type="submission" date="2016-10" db="EMBL/GenBank/DDBJ databases">
        <authorList>
            <person name="Varghese N."/>
            <person name="Submissions S."/>
        </authorList>
    </citation>
    <scope>NUCLEOTIDE SEQUENCE [LARGE SCALE GENOMIC DNA]</scope>
    <source>
        <strain evidence="2">CGMCC 1.7285</strain>
    </source>
</reference>
<dbReference type="AlphaFoldDB" id="A0A1I6GRJ1"/>
<protein>
    <recommendedName>
        <fullName evidence="3">DHHA1 domain-containing protein</fullName>
    </recommendedName>
</protein>
<proteinExistence type="predicted"/>
<dbReference type="Proteomes" id="UP000199424">
    <property type="component" value="Unassembled WGS sequence"/>
</dbReference>
<keyword evidence="2" id="KW-1185">Reference proteome</keyword>
<evidence type="ECO:0000313" key="1">
    <source>
        <dbReference type="EMBL" id="SFR44746.1"/>
    </source>
</evidence>
<dbReference type="RefSeq" id="WP_092856140.1">
    <property type="nucleotide sequence ID" value="NZ_FOYU01000001.1"/>
</dbReference>
<evidence type="ECO:0008006" key="3">
    <source>
        <dbReference type="Google" id="ProtNLM"/>
    </source>
</evidence>
<sequence length="328" mass="34418">MYIDVFNGDADGIFSLIQLRKVFPVAPSEQLLVSGVKRDNALLGRVSDEQAADAVVHALDISFDKNTDDLRRILSLGASVFYCDHHQARTLFEHERLQCLIDFAPTVCTGLLMNSYLEGRQQLWAVAAAFGDSLNSVALAKCAELGLSDAEASVLRELGVLVNYNGYGASVDDLHFAPEDLYAALMRYDSPLAAVADTAADAPFAVLRRGFAEDMAAAAAADVVACDDVVRAVMLPAEAWARRISGTLGNDLAHANPSQAIVIATPNADGATLTVSLRAPKVRLEGAGDICAGFATGGGRAGAGGVNALPVGELDAFVAAVRGYYGSV</sequence>
<evidence type="ECO:0000313" key="2">
    <source>
        <dbReference type="Proteomes" id="UP000199424"/>
    </source>
</evidence>